<comment type="caution">
    <text evidence="5">The sequence shown here is derived from an EMBL/GenBank/DDBJ whole genome shotgun (WGS) entry which is preliminary data.</text>
</comment>
<dbReference type="Gene3D" id="3.90.640.10">
    <property type="entry name" value="Actin, Chain A, domain 4"/>
    <property type="match status" value="2"/>
</dbReference>
<proteinExistence type="predicted"/>
<dbReference type="Proteomes" id="UP000715441">
    <property type="component" value="Unassembled WGS sequence"/>
</dbReference>
<evidence type="ECO:0000256" key="2">
    <source>
        <dbReference type="ARBA" id="ARBA00022840"/>
    </source>
</evidence>
<protein>
    <submittedName>
        <fullName evidence="5">Hsp70 family protein</fullName>
    </submittedName>
</protein>
<dbReference type="Gene3D" id="3.30.420.40">
    <property type="match status" value="4"/>
</dbReference>
<feature type="non-terminal residue" evidence="5">
    <location>
        <position position="1"/>
    </location>
</feature>
<sequence length="251" mass="27268">LTHPPGWGTYRRRVLHEALHDAGLPNVLLLPSPVAAAESQLVRERIEPGTTLAVCRLGGEHVDTALLRRGASTFEMLAHAEQPAPEFDDLLADRCEGDLTQLKELLSTSADFDAPVTRTEFERLIHPYVHTTLTQLTRYEQLDAVLLAGGHARIPLVAEVAAELVDCRIITDPDAGTAAARGAALAARPAAEASPESTALVPRVTGYPELDPDEVYDAEPAPPRPPVVITPLEPPRRRFVPARRSRSEDTE</sequence>
<dbReference type="EMBL" id="JAAXLS010000050">
    <property type="protein sequence ID" value="NKQ58201.1"/>
    <property type="molecule type" value="Genomic_DNA"/>
</dbReference>
<dbReference type="Pfam" id="PF00012">
    <property type="entry name" value="HSP70"/>
    <property type="match status" value="1"/>
</dbReference>
<evidence type="ECO:0000313" key="6">
    <source>
        <dbReference type="Proteomes" id="UP000715441"/>
    </source>
</evidence>
<name>A0ABX1JHZ4_9PSEU</name>
<dbReference type="InterPro" id="IPR013126">
    <property type="entry name" value="Hsp_70_fam"/>
</dbReference>
<keyword evidence="3" id="KW-0143">Chaperone</keyword>
<keyword evidence="6" id="KW-1185">Reference proteome</keyword>
<evidence type="ECO:0000256" key="3">
    <source>
        <dbReference type="ARBA" id="ARBA00023186"/>
    </source>
</evidence>
<reference evidence="5 6" key="1">
    <citation type="submission" date="2020-04" db="EMBL/GenBank/DDBJ databases">
        <title>Novel species.</title>
        <authorList>
            <person name="Teo W.F.A."/>
            <person name="Lipun K."/>
            <person name="Srisuk N."/>
            <person name="Duangmal K."/>
        </authorList>
    </citation>
    <scope>NUCLEOTIDE SEQUENCE [LARGE SCALE GENOMIC DNA]</scope>
    <source>
        <strain evidence="5 6">K13G38</strain>
    </source>
</reference>
<organism evidence="5 6">
    <name type="scientific">Amycolatopsis acididurans</name>
    <dbReference type="NCBI Taxonomy" id="2724524"/>
    <lineage>
        <taxon>Bacteria</taxon>
        <taxon>Bacillati</taxon>
        <taxon>Actinomycetota</taxon>
        <taxon>Actinomycetes</taxon>
        <taxon>Pseudonocardiales</taxon>
        <taxon>Pseudonocardiaceae</taxon>
        <taxon>Amycolatopsis</taxon>
    </lineage>
</organism>
<feature type="region of interest" description="Disordered" evidence="4">
    <location>
        <begin position="189"/>
        <end position="251"/>
    </location>
</feature>
<dbReference type="RefSeq" id="WP_168521798.1">
    <property type="nucleotide sequence ID" value="NZ_JAAXLS010000050.1"/>
</dbReference>
<dbReference type="InterPro" id="IPR043129">
    <property type="entry name" value="ATPase_NBD"/>
</dbReference>
<dbReference type="SUPFAM" id="SSF53067">
    <property type="entry name" value="Actin-like ATPase domain"/>
    <property type="match status" value="1"/>
</dbReference>
<keyword evidence="1" id="KW-0547">Nucleotide-binding</keyword>
<gene>
    <name evidence="5" type="ORF">HFP15_35645</name>
</gene>
<accession>A0ABX1JHZ4</accession>
<keyword evidence="2" id="KW-0067">ATP-binding</keyword>
<evidence type="ECO:0000313" key="5">
    <source>
        <dbReference type="EMBL" id="NKQ58201.1"/>
    </source>
</evidence>
<feature type="compositionally biased region" description="Low complexity" evidence="4">
    <location>
        <begin position="189"/>
        <end position="200"/>
    </location>
</feature>
<evidence type="ECO:0000256" key="1">
    <source>
        <dbReference type="ARBA" id="ARBA00022741"/>
    </source>
</evidence>
<evidence type="ECO:0000256" key="4">
    <source>
        <dbReference type="SAM" id="MobiDB-lite"/>
    </source>
</evidence>